<reference evidence="32" key="2">
    <citation type="submission" date="2025-08" db="UniProtKB">
        <authorList>
            <consortium name="Ensembl"/>
        </authorList>
    </citation>
    <scope>IDENTIFICATION</scope>
</reference>
<evidence type="ECO:0000256" key="12">
    <source>
        <dbReference type="ARBA" id="ARBA00045809"/>
    </source>
</evidence>
<comment type="catalytic activity">
    <reaction evidence="14">
        <text>malonyl-CoA + H2O = malonyl-4'-phosphopantetheine + adenosine 3',5'-bisphosphate + 2 H(+)</text>
        <dbReference type="Rhea" id="RHEA:67468"/>
        <dbReference type="ChEBI" id="CHEBI:15377"/>
        <dbReference type="ChEBI" id="CHEBI:15378"/>
        <dbReference type="ChEBI" id="CHEBI:57384"/>
        <dbReference type="ChEBI" id="CHEBI:58343"/>
        <dbReference type="ChEBI" id="CHEBI:172363"/>
    </reaction>
    <physiologicalReaction direction="left-to-right" evidence="14">
        <dbReference type="Rhea" id="RHEA:67469"/>
    </physiologicalReaction>
</comment>
<dbReference type="Proteomes" id="UP000265040">
    <property type="component" value="Chromosome 3"/>
</dbReference>
<dbReference type="GeneTree" id="ENSGT00420000029858"/>
<evidence type="ECO:0000256" key="25">
    <source>
        <dbReference type="ARBA" id="ARBA00048667"/>
    </source>
</evidence>
<proteinExistence type="inferred from homology"/>
<evidence type="ECO:0000256" key="7">
    <source>
        <dbReference type="ARBA" id="ARBA00023211"/>
    </source>
</evidence>
<evidence type="ECO:0000256" key="28">
    <source>
        <dbReference type="ARBA" id="ARBA00048961"/>
    </source>
</evidence>
<keyword evidence="7" id="KW-0464">Manganese</keyword>
<evidence type="ECO:0000256" key="14">
    <source>
        <dbReference type="ARBA" id="ARBA00047369"/>
    </source>
</evidence>
<evidence type="ECO:0000256" key="16">
    <source>
        <dbReference type="ARBA" id="ARBA00047466"/>
    </source>
</evidence>
<evidence type="ECO:0000256" key="6">
    <source>
        <dbReference type="ARBA" id="ARBA00022842"/>
    </source>
</evidence>
<dbReference type="PANTHER" id="PTHR12318">
    <property type="entry name" value="TESTOSTERONE-REGULATED PROTEIN RP2"/>
    <property type="match status" value="1"/>
</dbReference>
<dbReference type="PANTHER" id="PTHR12318:SF0">
    <property type="entry name" value="ACYL-COENZYME A DIPHOSPHATASE NUDT19"/>
    <property type="match status" value="1"/>
</dbReference>
<feature type="domain" description="Nudix hydrolase" evidence="31">
    <location>
        <begin position="24"/>
        <end position="267"/>
    </location>
</feature>
<reference evidence="32" key="1">
    <citation type="submission" date="2021-04" db="EMBL/GenBank/DDBJ databases">
        <authorList>
            <consortium name="Wellcome Sanger Institute Data Sharing"/>
        </authorList>
    </citation>
    <scope>NUCLEOTIDE SEQUENCE [LARGE SCALE GENOMIC DNA]</scope>
</reference>
<comment type="catalytic activity">
    <reaction evidence="30">
        <text>(9Z)-hexadecenoyl-CoA + H2O = S-(9Z-hexadecenoyl)-4'-phosphopantetheine + adenosine 3',5'-bisphosphate + 2 H(+)</text>
        <dbReference type="Rhea" id="RHEA:67540"/>
        <dbReference type="ChEBI" id="CHEBI:15377"/>
        <dbReference type="ChEBI" id="CHEBI:15378"/>
        <dbReference type="ChEBI" id="CHEBI:58343"/>
        <dbReference type="ChEBI" id="CHEBI:61540"/>
        <dbReference type="ChEBI" id="CHEBI:172388"/>
    </reaction>
    <physiologicalReaction direction="left-to-right" evidence="30">
        <dbReference type="Rhea" id="RHEA:67541"/>
    </physiologicalReaction>
</comment>
<comment type="catalytic activity">
    <reaction evidence="13">
        <text>octanoyl-CoA + H2O = S-octanoyl-4'-phosphopantetheine + adenosine 3',5'-bisphosphate + 2 H(+)</text>
        <dbReference type="Rhea" id="RHEA:50016"/>
        <dbReference type="ChEBI" id="CHEBI:15377"/>
        <dbReference type="ChEBI" id="CHEBI:15378"/>
        <dbReference type="ChEBI" id="CHEBI:57386"/>
        <dbReference type="ChEBI" id="CHEBI:58343"/>
        <dbReference type="ChEBI" id="CHEBI:132013"/>
    </reaction>
    <physiologicalReaction direction="left-to-right" evidence="13">
        <dbReference type="Rhea" id="RHEA:50017"/>
    </physiologicalReaction>
</comment>
<comment type="catalytic activity">
    <reaction evidence="27">
        <text>an acyl-CoA + H2O = an acyl-4'-phosphopantetheine + adenosine 3',5'-bisphosphate + 2 H(+)</text>
        <dbReference type="Rhea" id="RHEA:50044"/>
        <dbReference type="ChEBI" id="CHEBI:15377"/>
        <dbReference type="ChEBI" id="CHEBI:15378"/>
        <dbReference type="ChEBI" id="CHEBI:58342"/>
        <dbReference type="ChEBI" id="CHEBI:58343"/>
        <dbReference type="ChEBI" id="CHEBI:132023"/>
    </reaction>
    <physiologicalReaction direction="left-to-right" evidence="27">
        <dbReference type="Rhea" id="RHEA:50045"/>
    </physiologicalReaction>
</comment>
<protein>
    <recommendedName>
        <fullName evidence="8">Acyl-coenzyme A diphosphatase NUDT19</fullName>
        <ecNumber evidence="11">3.6.1.77</ecNumber>
    </recommendedName>
    <alternativeName>
        <fullName evidence="9">Nucleoside diphosphate-linked moiety X motif 19</fullName>
    </alternativeName>
</protein>
<dbReference type="InParanoid" id="A0A3Q1J3A7"/>
<reference evidence="32" key="3">
    <citation type="submission" date="2025-09" db="UniProtKB">
        <authorList>
            <consortium name="Ensembl"/>
        </authorList>
    </citation>
    <scope>IDENTIFICATION</scope>
</reference>
<evidence type="ECO:0000256" key="15">
    <source>
        <dbReference type="ARBA" id="ARBA00047403"/>
    </source>
</evidence>
<comment type="catalytic activity">
    <reaction evidence="21">
        <text>dodecanoyl-CoA + H2O = S-dodecanoyl-4'-phosphopantetheine + adenosine 3',5'-bisphosphate + 2 H(+)</text>
        <dbReference type="Rhea" id="RHEA:50024"/>
        <dbReference type="ChEBI" id="CHEBI:15377"/>
        <dbReference type="ChEBI" id="CHEBI:15378"/>
        <dbReference type="ChEBI" id="CHEBI:57375"/>
        <dbReference type="ChEBI" id="CHEBI:58343"/>
        <dbReference type="ChEBI" id="CHEBI:132015"/>
    </reaction>
    <physiologicalReaction direction="left-to-right" evidence="21">
        <dbReference type="Rhea" id="RHEA:50025"/>
    </physiologicalReaction>
</comment>
<evidence type="ECO:0000256" key="1">
    <source>
        <dbReference type="ARBA" id="ARBA00001936"/>
    </source>
</evidence>
<evidence type="ECO:0000256" key="8">
    <source>
        <dbReference type="ARBA" id="ARBA00026208"/>
    </source>
</evidence>
<evidence type="ECO:0000256" key="23">
    <source>
        <dbReference type="ARBA" id="ARBA00048413"/>
    </source>
</evidence>
<evidence type="ECO:0000256" key="4">
    <source>
        <dbReference type="ARBA" id="ARBA00022723"/>
    </source>
</evidence>
<comment type="catalytic activity">
    <reaction evidence="18">
        <text>4,8-dimethylnonanoyl-CoA + H2O = S-(4,8-dimethylnonanoyl)-4'-phosphopantetheine + adenosine 3',5'-bisphosphate + 2 H(+)</text>
        <dbReference type="Rhea" id="RHEA:67524"/>
        <dbReference type="ChEBI" id="CHEBI:15377"/>
        <dbReference type="ChEBI" id="CHEBI:15378"/>
        <dbReference type="ChEBI" id="CHEBI:58343"/>
        <dbReference type="ChEBI" id="CHEBI:77061"/>
        <dbReference type="ChEBI" id="CHEBI:172385"/>
    </reaction>
    <physiologicalReaction direction="left-to-right" evidence="18">
        <dbReference type="Rhea" id="RHEA:67525"/>
    </physiologicalReaction>
</comment>
<gene>
    <name evidence="32" type="primary">NUDT19</name>
</gene>
<evidence type="ECO:0000256" key="27">
    <source>
        <dbReference type="ARBA" id="ARBA00048882"/>
    </source>
</evidence>
<comment type="catalytic activity">
    <reaction evidence="17">
        <text>(6Z)-octenoyl-CoA + H2O = S-(6Z-octenoyl)-4'-phosphopantetheine + adenosine 3',5'-bisphosphate + 2 H(+)</text>
        <dbReference type="Rhea" id="RHEA:67528"/>
        <dbReference type="ChEBI" id="CHEBI:15377"/>
        <dbReference type="ChEBI" id="CHEBI:15378"/>
        <dbReference type="ChEBI" id="CHEBI:58343"/>
        <dbReference type="ChEBI" id="CHEBI:172383"/>
        <dbReference type="ChEBI" id="CHEBI:172384"/>
    </reaction>
    <physiologicalReaction direction="left-to-right" evidence="17">
        <dbReference type="Rhea" id="RHEA:67529"/>
    </physiologicalReaction>
</comment>
<keyword evidence="6" id="KW-0460">Magnesium</keyword>
<accession>A0A3Q1J3A7</accession>
<evidence type="ECO:0000256" key="26">
    <source>
        <dbReference type="ARBA" id="ARBA00048828"/>
    </source>
</evidence>
<comment type="catalytic activity">
    <reaction evidence="19">
        <text>propanoyl-CoA + H2O = propanoyl-4'-phosphopantetheine + adenosine 3',5'-bisphosphate + 2 H(+)</text>
        <dbReference type="Rhea" id="RHEA:67464"/>
        <dbReference type="ChEBI" id="CHEBI:15377"/>
        <dbReference type="ChEBI" id="CHEBI:15378"/>
        <dbReference type="ChEBI" id="CHEBI:57392"/>
        <dbReference type="ChEBI" id="CHEBI:58343"/>
        <dbReference type="ChEBI" id="CHEBI:172362"/>
    </reaction>
    <physiologicalReaction direction="left-to-right" evidence="19">
        <dbReference type="Rhea" id="RHEA:67465"/>
    </physiologicalReaction>
</comment>
<comment type="catalytic activity">
    <reaction evidence="29">
        <text>butanoyl-CoA + H2O = S-butanoyl-4'-phosphopantetheine + adenosine 3',5'-bisphosphate + 2 H(+)</text>
        <dbReference type="Rhea" id="RHEA:49976"/>
        <dbReference type="ChEBI" id="CHEBI:15377"/>
        <dbReference type="ChEBI" id="CHEBI:15378"/>
        <dbReference type="ChEBI" id="CHEBI:57371"/>
        <dbReference type="ChEBI" id="CHEBI:58343"/>
        <dbReference type="ChEBI" id="CHEBI:132011"/>
    </reaction>
    <physiologicalReaction direction="left-to-right" evidence="29">
        <dbReference type="Rhea" id="RHEA:49977"/>
    </physiologicalReaction>
</comment>
<dbReference type="FunCoup" id="A0A3Q1J3A7">
    <property type="interactions" value="115"/>
</dbReference>
<keyword evidence="33" id="KW-1185">Reference proteome</keyword>
<comment type="catalytic activity">
    <reaction evidence="15">
        <text>tetradecanoyl-CoA + H2O = tetradecanoyl-4'-phosphopantetheine + adenosine 3',5'-bisphosphate + 2 H(+)</text>
        <dbReference type="Rhea" id="RHEA:50028"/>
        <dbReference type="ChEBI" id="CHEBI:15377"/>
        <dbReference type="ChEBI" id="CHEBI:15378"/>
        <dbReference type="ChEBI" id="CHEBI:57385"/>
        <dbReference type="ChEBI" id="CHEBI:58343"/>
        <dbReference type="ChEBI" id="CHEBI:132017"/>
    </reaction>
    <physiologicalReaction direction="left-to-right" evidence="15">
        <dbReference type="Rhea" id="RHEA:50029"/>
    </physiologicalReaction>
</comment>
<dbReference type="PROSITE" id="PS51462">
    <property type="entry name" value="NUDIX"/>
    <property type="match status" value="1"/>
</dbReference>
<evidence type="ECO:0000259" key="31">
    <source>
        <dbReference type="PROSITE" id="PS51462"/>
    </source>
</evidence>
<dbReference type="GeneID" id="113173921"/>
<comment type="cofactor">
    <cofactor evidence="2">
        <name>Mg(2+)</name>
        <dbReference type="ChEBI" id="CHEBI:18420"/>
    </cofactor>
</comment>
<name>A0A3Q1J3A7_ANATE</name>
<comment type="catalytic activity">
    <reaction evidence="28">
        <text>choloyl-CoA + H2O = S-choloyl-4'-phosphopantetheine + adenosine 3',5'-bisphosphate + 2 H(+)</text>
        <dbReference type="Rhea" id="RHEA:50036"/>
        <dbReference type="ChEBI" id="CHEBI:15377"/>
        <dbReference type="ChEBI" id="CHEBI:15378"/>
        <dbReference type="ChEBI" id="CHEBI:57373"/>
        <dbReference type="ChEBI" id="CHEBI:58343"/>
        <dbReference type="ChEBI" id="CHEBI:132020"/>
    </reaction>
    <physiologicalReaction direction="left-to-right" evidence="28">
        <dbReference type="Rhea" id="RHEA:50037"/>
    </physiologicalReaction>
</comment>
<dbReference type="CDD" id="cd18870">
    <property type="entry name" value="NUDIX_AcylCoAdiphos_Nudt19"/>
    <property type="match status" value="1"/>
</dbReference>
<dbReference type="STRING" id="64144.ENSATEP00000027375"/>
<evidence type="ECO:0000256" key="29">
    <source>
        <dbReference type="ARBA" id="ARBA00049284"/>
    </source>
</evidence>
<dbReference type="Gene3D" id="3.90.79.10">
    <property type="entry name" value="Nucleoside Triphosphate Pyrophosphohydrolase"/>
    <property type="match status" value="1"/>
</dbReference>
<comment type="catalytic activity">
    <reaction evidence="23">
        <text>(9Z)-tetradecenoyl-CoA + H2O = S-(9Z-tetradecenoyl)-4'-phosphopantetheine + adenosine 3',5'-bisphosphate + 2 H(+)</text>
        <dbReference type="Rhea" id="RHEA:67544"/>
        <dbReference type="ChEBI" id="CHEBI:15377"/>
        <dbReference type="ChEBI" id="CHEBI:15378"/>
        <dbReference type="ChEBI" id="CHEBI:58343"/>
        <dbReference type="ChEBI" id="CHEBI:65060"/>
        <dbReference type="ChEBI" id="CHEBI:172389"/>
    </reaction>
    <physiologicalReaction direction="left-to-right" evidence="23">
        <dbReference type="Rhea" id="RHEA:67545"/>
    </physiologicalReaction>
</comment>
<comment type="similarity">
    <text evidence="3">Belongs to the Nudix hydrolase family.</text>
</comment>
<dbReference type="RefSeq" id="XP_026233289.1">
    <property type="nucleotide sequence ID" value="XM_026377504.1"/>
</dbReference>
<evidence type="ECO:0000256" key="21">
    <source>
        <dbReference type="ARBA" id="ARBA00047757"/>
    </source>
</evidence>
<dbReference type="EC" id="3.6.1.77" evidence="11"/>
<keyword evidence="4" id="KW-0479">Metal-binding</keyword>
<dbReference type="AlphaFoldDB" id="A0A3Q1J3A7"/>
<comment type="cofactor">
    <cofactor evidence="1">
        <name>Mn(2+)</name>
        <dbReference type="ChEBI" id="CHEBI:29035"/>
    </cofactor>
</comment>
<dbReference type="GO" id="GO:0046872">
    <property type="term" value="F:metal ion binding"/>
    <property type="evidence" value="ECO:0007669"/>
    <property type="project" value="UniProtKB-KW"/>
</dbReference>
<evidence type="ECO:0000256" key="13">
    <source>
        <dbReference type="ARBA" id="ARBA00047289"/>
    </source>
</evidence>
<evidence type="ECO:0000313" key="32">
    <source>
        <dbReference type="Ensembl" id="ENSATEP00000027375.1"/>
    </source>
</evidence>
<comment type="catalytic activity">
    <reaction evidence="26">
        <text>hexadecanoyl-CoA + H2O = S-hexadecanoyl-4'-phosphopantetheine + adenosine 3',5'-bisphosphate + 2 H(+)</text>
        <dbReference type="Rhea" id="RHEA:50032"/>
        <dbReference type="ChEBI" id="CHEBI:15377"/>
        <dbReference type="ChEBI" id="CHEBI:15378"/>
        <dbReference type="ChEBI" id="CHEBI:57379"/>
        <dbReference type="ChEBI" id="CHEBI:58343"/>
        <dbReference type="ChEBI" id="CHEBI:132018"/>
    </reaction>
    <physiologicalReaction direction="left-to-right" evidence="26">
        <dbReference type="Rhea" id="RHEA:50033"/>
    </physiologicalReaction>
</comment>
<sequence length="380" mass="42765">MNAALKHWKEAATLILAAGRRAGTPSPVGSSHLTHRWSFDYDILLLKRSSRSGFMPNAYVFPGGMLDSSDFSSEWCDVFTSSSRCSHFGLTGVKQPAETRPPIFATDRQKLGSPIPGEVAVRICALRETFEESGVLLCVSKAEEKAVLDRSEDQRAAPHKANGLCSSELVRWRTLVNQNPSNFIKMCRELEVVPNIWALHEWSNWLTPTGRYGATRFDTAFFVCCLQEVPHTLQDQKEIVRFQWSTPPQILQSYQAQELWIAPPQFYELSRLCRFPSLNDLHNFASRRAAEGCEQWLPVGFSNDKHYISVLPGDKHYPSDSSGETDVDMSTVLQLNSPQDKNPLHRIIISDSYTATVQINITPKYNHLVPVVEPASKSQL</sequence>
<organism evidence="32 33">
    <name type="scientific">Anabas testudineus</name>
    <name type="common">Climbing perch</name>
    <name type="synonym">Anthias testudineus</name>
    <dbReference type="NCBI Taxonomy" id="64144"/>
    <lineage>
        <taxon>Eukaryota</taxon>
        <taxon>Metazoa</taxon>
        <taxon>Chordata</taxon>
        <taxon>Craniata</taxon>
        <taxon>Vertebrata</taxon>
        <taxon>Euteleostomi</taxon>
        <taxon>Actinopterygii</taxon>
        <taxon>Neopterygii</taxon>
        <taxon>Teleostei</taxon>
        <taxon>Neoteleostei</taxon>
        <taxon>Acanthomorphata</taxon>
        <taxon>Anabantaria</taxon>
        <taxon>Anabantiformes</taxon>
        <taxon>Anabantoidei</taxon>
        <taxon>Anabantidae</taxon>
        <taxon>Anabas</taxon>
    </lineage>
</organism>
<evidence type="ECO:0000256" key="17">
    <source>
        <dbReference type="ARBA" id="ARBA00047511"/>
    </source>
</evidence>
<dbReference type="Ensembl" id="ENSATET00000027806.3">
    <property type="protein sequence ID" value="ENSATEP00000027375.1"/>
    <property type="gene ID" value="ENSATEG00000018928.3"/>
</dbReference>
<dbReference type="InterPro" id="IPR000086">
    <property type="entry name" value="NUDIX_hydrolase_dom"/>
</dbReference>
<evidence type="ECO:0000256" key="22">
    <source>
        <dbReference type="ARBA" id="ARBA00048360"/>
    </source>
</evidence>
<comment type="catalytic activity">
    <reaction evidence="20">
        <text>(9Z,12Z)-octadecadienoyl-CoA + H2O = S-(9Z,12Z-octadecadienoyl)-4'-phosphopantetheine + adenosine 3',5'-bisphosphate + 2 H(+)</text>
        <dbReference type="Rhea" id="RHEA:67536"/>
        <dbReference type="ChEBI" id="CHEBI:15377"/>
        <dbReference type="ChEBI" id="CHEBI:15378"/>
        <dbReference type="ChEBI" id="CHEBI:57383"/>
        <dbReference type="ChEBI" id="CHEBI:58343"/>
        <dbReference type="ChEBI" id="CHEBI:172387"/>
    </reaction>
    <physiologicalReaction direction="left-to-right" evidence="20">
        <dbReference type="Rhea" id="RHEA:67537"/>
    </physiologicalReaction>
</comment>
<evidence type="ECO:0000256" key="11">
    <source>
        <dbReference type="ARBA" id="ARBA00044967"/>
    </source>
</evidence>
<dbReference type="SUPFAM" id="SSF55811">
    <property type="entry name" value="Nudix"/>
    <property type="match status" value="1"/>
</dbReference>
<evidence type="ECO:0000256" key="19">
    <source>
        <dbReference type="ARBA" id="ARBA00047666"/>
    </source>
</evidence>
<evidence type="ECO:0000256" key="30">
    <source>
        <dbReference type="ARBA" id="ARBA00049403"/>
    </source>
</evidence>
<dbReference type="GO" id="GO:0010945">
    <property type="term" value="F:coenzyme A diphosphatase activity"/>
    <property type="evidence" value="ECO:0007669"/>
    <property type="project" value="UniProtKB-EC"/>
</dbReference>
<evidence type="ECO:0000256" key="5">
    <source>
        <dbReference type="ARBA" id="ARBA00022801"/>
    </source>
</evidence>
<comment type="catalytic activity">
    <reaction evidence="10">
        <text>CoA + H2O = (R)-4'-phosphopantetheine + adenosine 3',5'-bisphosphate + 2 H(+)</text>
        <dbReference type="Rhea" id="RHEA:64988"/>
        <dbReference type="ChEBI" id="CHEBI:15377"/>
        <dbReference type="ChEBI" id="CHEBI:15378"/>
        <dbReference type="ChEBI" id="CHEBI:57287"/>
        <dbReference type="ChEBI" id="CHEBI:58343"/>
        <dbReference type="ChEBI" id="CHEBI:61723"/>
        <dbReference type="EC" id="3.6.1.77"/>
    </reaction>
    <physiologicalReaction direction="left-to-right" evidence="10">
        <dbReference type="Rhea" id="RHEA:64989"/>
    </physiologicalReaction>
</comment>
<comment type="catalytic activity">
    <reaction evidence="22">
        <text>(9Z,12Z,15Z)-octadecatrienoyl-CoA + H2O = S-(9Z,12Z,15Z-octadecatrienoyl)-4'-phosphopantetheine + adenosine 3',5'-bisphosphate + 2 H(+)</text>
        <dbReference type="Rhea" id="RHEA:67532"/>
        <dbReference type="ChEBI" id="CHEBI:15377"/>
        <dbReference type="ChEBI" id="CHEBI:15378"/>
        <dbReference type="ChEBI" id="CHEBI:58343"/>
        <dbReference type="ChEBI" id="CHEBI:74034"/>
        <dbReference type="ChEBI" id="CHEBI:172386"/>
    </reaction>
    <physiologicalReaction direction="left-to-right" evidence="22">
        <dbReference type="Rhea" id="RHEA:67533"/>
    </physiologicalReaction>
</comment>
<evidence type="ECO:0000256" key="20">
    <source>
        <dbReference type="ARBA" id="ARBA00047708"/>
    </source>
</evidence>
<comment type="catalytic activity">
    <reaction evidence="24">
        <text>succinyl-CoA + H2O = succinyl-4'-phosphopantetheine + adenosine 3',5'-bisphosphate + 2 H(+)</text>
        <dbReference type="Rhea" id="RHEA:67472"/>
        <dbReference type="ChEBI" id="CHEBI:15377"/>
        <dbReference type="ChEBI" id="CHEBI:15378"/>
        <dbReference type="ChEBI" id="CHEBI:57292"/>
        <dbReference type="ChEBI" id="CHEBI:58343"/>
        <dbReference type="ChEBI" id="CHEBI:172364"/>
    </reaction>
    <physiologicalReaction direction="left-to-right" evidence="24">
        <dbReference type="Rhea" id="RHEA:67473"/>
    </physiologicalReaction>
</comment>
<evidence type="ECO:0000256" key="9">
    <source>
        <dbReference type="ARBA" id="ARBA00031193"/>
    </source>
</evidence>
<comment type="catalytic activity">
    <reaction evidence="16">
        <text>hexanoyl-CoA + H2O = hexanoyl-4'-phosphopantetheine + adenosine 3',5'-bisphosphate + 2 H(+)</text>
        <dbReference type="Rhea" id="RHEA:49980"/>
        <dbReference type="ChEBI" id="CHEBI:15377"/>
        <dbReference type="ChEBI" id="CHEBI:15378"/>
        <dbReference type="ChEBI" id="CHEBI:58343"/>
        <dbReference type="ChEBI" id="CHEBI:62620"/>
        <dbReference type="ChEBI" id="CHEBI:132012"/>
    </reaction>
    <physiologicalReaction direction="left-to-right" evidence="16">
        <dbReference type="Rhea" id="RHEA:49981"/>
    </physiologicalReaction>
</comment>
<keyword evidence="5" id="KW-0378">Hydrolase</keyword>
<evidence type="ECO:0000256" key="24">
    <source>
        <dbReference type="ARBA" id="ARBA00048624"/>
    </source>
</evidence>
<dbReference type="InterPro" id="IPR039121">
    <property type="entry name" value="NUDT19"/>
</dbReference>
<evidence type="ECO:0000256" key="2">
    <source>
        <dbReference type="ARBA" id="ARBA00001946"/>
    </source>
</evidence>
<evidence type="ECO:0000256" key="3">
    <source>
        <dbReference type="ARBA" id="ARBA00005582"/>
    </source>
</evidence>
<evidence type="ECO:0000256" key="10">
    <source>
        <dbReference type="ARBA" id="ARBA00044908"/>
    </source>
</evidence>
<comment type="catalytic activity">
    <reaction evidence="25">
        <text>a 5'-end CoA-ribonucleoside in mRNA + H2O = a 5'-end phospho-adenosine-phospho-ribonucleoside in mRNA + (R)-4'-phosphopantetheine + 2 H(+)</text>
        <dbReference type="Rhea" id="RHEA:67592"/>
        <dbReference type="Rhea" id="RHEA-COMP:15719"/>
        <dbReference type="Rhea" id="RHEA-COMP:17276"/>
        <dbReference type="ChEBI" id="CHEBI:15377"/>
        <dbReference type="ChEBI" id="CHEBI:15378"/>
        <dbReference type="ChEBI" id="CHEBI:61723"/>
        <dbReference type="ChEBI" id="CHEBI:144051"/>
        <dbReference type="ChEBI" id="CHEBI:172371"/>
    </reaction>
    <physiologicalReaction direction="left-to-right" evidence="25">
        <dbReference type="Rhea" id="RHEA:67593"/>
    </physiologicalReaction>
</comment>
<comment type="function">
    <text evidence="12">Fatty acyl-coenzyme A (CoA) diphosphatase that hydrolyzes fatty acyl-CoA to yield acyl-4'-phosphopantetheine and adenosine 3',5'-bisphosphate. Mediates the hydrolysis of a wide range of CoA esters, including choloyl-CoA and branched-chain fatty-acyl-CoA esters and at low substrate concentrations medium and long-chain fatty-acyl-CoA esters are the primary substrates. Highest activity seen with medium-chain acyl-CoA esters and higher rates of activity seen with the unsaturated acyl-CoA esters compared with the saturated esters. Exhibits decapping activity towards dpCoA-capped RNAs in vitro.</text>
</comment>
<dbReference type="OMA" id="CYPDIWS"/>
<evidence type="ECO:0000313" key="33">
    <source>
        <dbReference type="Proteomes" id="UP000265040"/>
    </source>
</evidence>
<evidence type="ECO:0000256" key="18">
    <source>
        <dbReference type="ARBA" id="ARBA00047584"/>
    </source>
</evidence>
<dbReference type="InterPro" id="IPR015797">
    <property type="entry name" value="NUDIX_hydrolase-like_dom_sf"/>
</dbReference>
<dbReference type="OrthoDB" id="1695362at2759"/>
<dbReference type="GO" id="GO:0005739">
    <property type="term" value="C:mitochondrion"/>
    <property type="evidence" value="ECO:0007669"/>
    <property type="project" value="TreeGrafter"/>
</dbReference>